<dbReference type="SUPFAM" id="SSF56524">
    <property type="entry name" value="Oxidoreductase molybdopterin-binding domain"/>
    <property type="match status" value="1"/>
</dbReference>
<proteinExistence type="predicted"/>
<name>A0A4U9U3E7_SERFO</name>
<dbReference type="EMBL" id="CABEEZ010000051">
    <property type="protein sequence ID" value="VTR27376.1"/>
    <property type="molecule type" value="Genomic_DNA"/>
</dbReference>
<dbReference type="Gene3D" id="3.90.420.10">
    <property type="entry name" value="Oxidoreductase, molybdopterin-binding domain"/>
    <property type="match status" value="1"/>
</dbReference>
<dbReference type="AlphaFoldDB" id="A0A4U9U3E7"/>
<evidence type="ECO:0000313" key="1">
    <source>
        <dbReference type="EMBL" id="VTR27376.1"/>
    </source>
</evidence>
<dbReference type="InterPro" id="IPR036374">
    <property type="entry name" value="OxRdtase_Mopterin-bd_sf"/>
</dbReference>
<accession>A0A4U9U3E7</accession>
<protein>
    <submittedName>
        <fullName evidence="1">Uncharacterized protein</fullName>
    </submittedName>
</protein>
<organism evidence="1">
    <name type="scientific">Serratia fonticola</name>
    <dbReference type="NCBI Taxonomy" id="47917"/>
    <lineage>
        <taxon>Bacteria</taxon>
        <taxon>Pseudomonadati</taxon>
        <taxon>Pseudomonadota</taxon>
        <taxon>Gammaproteobacteria</taxon>
        <taxon>Enterobacterales</taxon>
        <taxon>Yersiniaceae</taxon>
        <taxon>Serratia</taxon>
    </lineage>
</organism>
<sequence>MTLYALNDYYIDVPISDVAKYNMILAYKMGGEMLKVRDFGPLFLIYPAMPGARSSILRCITRALSGRSTGSSLNEVSSGSKTVADWLFRPFLPPYSYSPQR</sequence>
<gene>
    <name evidence="1" type="ORF">NCTC12965_02538</name>
</gene>
<reference evidence="1" key="1">
    <citation type="submission" date="2019-05" db="EMBL/GenBank/DDBJ databases">
        <authorList>
            <consortium name="Pathogen Informatics"/>
        </authorList>
    </citation>
    <scope>NUCLEOTIDE SEQUENCE [LARGE SCALE GENOMIC DNA]</scope>
    <source>
        <strain evidence="1">NCTC12965</strain>
    </source>
</reference>